<name>A0AAW0KSK3_QUESU</name>
<evidence type="ECO:0000313" key="9">
    <source>
        <dbReference type="Proteomes" id="UP000237347"/>
    </source>
</evidence>
<evidence type="ECO:0000259" key="7">
    <source>
        <dbReference type="PROSITE" id="PS50115"/>
    </source>
</evidence>
<feature type="compositionally biased region" description="Polar residues" evidence="6">
    <location>
        <begin position="281"/>
        <end position="290"/>
    </location>
</feature>
<keyword evidence="9" id="KW-1185">Reference proteome</keyword>
<accession>A0AAW0KSK3</accession>
<dbReference type="SMART" id="SM00105">
    <property type="entry name" value="ArfGap"/>
    <property type="match status" value="1"/>
</dbReference>
<dbReference type="EMBL" id="PKMF04000234">
    <property type="protein sequence ID" value="KAK7841789.1"/>
    <property type="molecule type" value="Genomic_DNA"/>
</dbReference>
<dbReference type="SUPFAM" id="SSF57863">
    <property type="entry name" value="ArfGap/RecO-like zinc finger"/>
    <property type="match status" value="1"/>
</dbReference>
<organism evidence="8 9">
    <name type="scientific">Quercus suber</name>
    <name type="common">Cork oak</name>
    <dbReference type="NCBI Taxonomy" id="58331"/>
    <lineage>
        <taxon>Eukaryota</taxon>
        <taxon>Viridiplantae</taxon>
        <taxon>Streptophyta</taxon>
        <taxon>Embryophyta</taxon>
        <taxon>Tracheophyta</taxon>
        <taxon>Spermatophyta</taxon>
        <taxon>Magnoliopsida</taxon>
        <taxon>eudicotyledons</taxon>
        <taxon>Gunneridae</taxon>
        <taxon>Pentapetalae</taxon>
        <taxon>rosids</taxon>
        <taxon>fabids</taxon>
        <taxon>Fagales</taxon>
        <taxon>Fagaceae</taxon>
        <taxon>Quercus</taxon>
    </lineage>
</organism>
<feature type="compositionally biased region" description="Low complexity" evidence="6">
    <location>
        <begin position="444"/>
        <end position="461"/>
    </location>
</feature>
<dbReference type="CDD" id="cd08204">
    <property type="entry name" value="ArfGap"/>
    <property type="match status" value="1"/>
</dbReference>
<dbReference type="InterPro" id="IPR037278">
    <property type="entry name" value="ARFGAP/RecO"/>
</dbReference>
<keyword evidence="4" id="KW-0862">Zinc</keyword>
<feature type="compositionally biased region" description="Basic and acidic residues" evidence="6">
    <location>
        <begin position="124"/>
        <end position="152"/>
    </location>
</feature>
<feature type="domain" description="Arf-GAP" evidence="7">
    <location>
        <begin position="16"/>
        <end position="130"/>
    </location>
</feature>
<comment type="caution">
    <text evidence="8">The sequence shown here is derived from an EMBL/GenBank/DDBJ whole genome shotgun (WGS) entry which is preliminary data.</text>
</comment>
<protein>
    <submittedName>
        <fullName evidence="8">Adp-ribosylation factor gtpase-activating protein agd5</fullName>
    </submittedName>
</protein>
<dbReference type="GO" id="GO:0005096">
    <property type="term" value="F:GTPase activator activity"/>
    <property type="evidence" value="ECO:0007669"/>
    <property type="project" value="UniProtKB-KW"/>
</dbReference>
<evidence type="ECO:0000256" key="4">
    <source>
        <dbReference type="ARBA" id="ARBA00022833"/>
    </source>
</evidence>
<dbReference type="PANTHER" id="PTHR46419">
    <property type="entry name" value="ADP-RIBOSYLATION FACTOR GTPASE-ACTIVATING PROTEIN AGD5"/>
    <property type="match status" value="1"/>
</dbReference>
<dbReference type="GO" id="GO:0008270">
    <property type="term" value="F:zinc ion binding"/>
    <property type="evidence" value="ECO:0007669"/>
    <property type="project" value="UniProtKB-KW"/>
</dbReference>
<feature type="region of interest" description="Disordered" evidence="6">
    <location>
        <begin position="439"/>
        <end position="465"/>
    </location>
</feature>
<evidence type="ECO:0000256" key="2">
    <source>
        <dbReference type="ARBA" id="ARBA00022723"/>
    </source>
</evidence>
<evidence type="ECO:0000256" key="5">
    <source>
        <dbReference type="PROSITE-ProRule" id="PRU00288"/>
    </source>
</evidence>
<gene>
    <name evidence="8" type="primary">AGD5_1</name>
    <name evidence="8" type="ORF">CFP56_014885</name>
</gene>
<dbReference type="FunFam" id="1.10.220.150:FF:000009">
    <property type="entry name" value="stromal membrane-associated protein 1 isoform X1"/>
    <property type="match status" value="1"/>
</dbReference>
<feature type="region of interest" description="Disordered" evidence="6">
    <location>
        <begin position="266"/>
        <end position="291"/>
    </location>
</feature>
<dbReference type="AlphaFoldDB" id="A0AAW0KSK3"/>
<sequence>MNEKASVTKELNARHRKILEGLLKLPENRECADCKAKGPRWASVNLGIFICMQCSGIHRSLGVHISKVRSATLDTWLPEQVAFIQSMGNEKSNSYWEAELPPNYDRVGIENFIRAKYEEKRWIARDGKPKSPTRGQEDKASVHWQRPGERSGHGHISSSENTYEERKITRPPSTIVTRISLPVPPKGPEQVTPVPKPQHVEKIESTSAVAQDEATKQALDAASVVSPPKVDFATDLFDMLSMDGPSENGSEAASPDDNAWAGFQSAEEASAAEKTGPTKPVESSPQSASGIQDLFLDSPSVMLPVSEKPKKDVKNDIMSLFEKSNMVSPFALHQQQLMMLAQQQSLLMAAAAKSVGGDPKVIGSTQQPGLNGSIEYPYSKLGKCWLPDPWDDNACWWQSELQTLMQTRSIGPAHPVGSSVPFPTSSLYSVGQATPVNGATTTGVSKPQSTSTVSSVPPTQSAKDYDFSSLTQGMFAKQ</sequence>
<dbReference type="PROSITE" id="PS50115">
    <property type="entry name" value="ARFGAP"/>
    <property type="match status" value="1"/>
</dbReference>
<dbReference type="InterPro" id="IPR001164">
    <property type="entry name" value="ArfGAP_dom"/>
</dbReference>
<dbReference type="PANTHER" id="PTHR46419:SF2">
    <property type="entry name" value="ADP-RIBOSYLATION FACTOR GTPASE-ACTIVATING PROTEIN AGD5"/>
    <property type="match status" value="1"/>
</dbReference>
<dbReference type="InterPro" id="IPR044520">
    <property type="entry name" value="ARF_GAP_AGD5/15"/>
</dbReference>
<dbReference type="PRINTS" id="PR00405">
    <property type="entry name" value="REVINTRACTNG"/>
</dbReference>
<dbReference type="Proteomes" id="UP000237347">
    <property type="component" value="Unassembled WGS sequence"/>
</dbReference>
<keyword evidence="3 5" id="KW-0863">Zinc-finger</keyword>
<dbReference type="Pfam" id="PF01412">
    <property type="entry name" value="ArfGap"/>
    <property type="match status" value="1"/>
</dbReference>
<evidence type="ECO:0000256" key="6">
    <source>
        <dbReference type="SAM" id="MobiDB-lite"/>
    </source>
</evidence>
<feature type="region of interest" description="Disordered" evidence="6">
    <location>
        <begin position="124"/>
        <end position="214"/>
    </location>
</feature>
<evidence type="ECO:0000256" key="3">
    <source>
        <dbReference type="ARBA" id="ARBA00022771"/>
    </source>
</evidence>
<evidence type="ECO:0000313" key="8">
    <source>
        <dbReference type="EMBL" id="KAK7841789.1"/>
    </source>
</evidence>
<evidence type="ECO:0000256" key="1">
    <source>
        <dbReference type="ARBA" id="ARBA00022468"/>
    </source>
</evidence>
<reference evidence="8 9" key="1">
    <citation type="journal article" date="2018" name="Sci. Data">
        <title>The draft genome sequence of cork oak.</title>
        <authorList>
            <person name="Ramos A.M."/>
            <person name="Usie A."/>
            <person name="Barbosa P."/>
            <person name="Barros P.M."/>
            <person name="Capote T."/>
            <person name="Chaves I."/>
            <person name="Simoes F."/>
            <person name="Abreu I."/>
            <person name="Carrasquinho I."/>
            <person name="Faro C."/>
            <person name="Guimaraes J.B."/>
            <person name="Mendonca D."/>
            <person name="Nobrega F."/>
            <person name="Rodrigues L."/>
            <person name="Saibo N.J.M."/>
            <person name="Varela M.C."/>
            <person name="Egas C."/>
            <person name="Matos J."/>
            <person name="Miguel C.M."/>
            <person name="Oliveira M.M."/>
            <person name="Ricardo C.P."/>
            <person name="Goncalves S."/>
        </authorList>
    </citation>
    <scope>NUCLEOTIDE SEQUENCE [LARGE SCALE GENOMIC DNA]</scope>
    <source>
        <strain evidence="9">cv. HL8</strain>
    </source>
</reference>
<dbReference type="InterPro" id="IPR038508">
    <property type="entry name" value="ArfGAP_dom_sf"/>
</dbReference>
<keyword evidence="2" id="KW-0479">Metal-binding</keyword>
<dbReference type="Gene3D" id="1.10.220.150">
    <property type="entry name" value="Arf GTPase activating protein"/>
    <property type="match status" value="1"/>
</dbReference>
<proteinExistence type="predicted"/>
<keyword evidence="1" id="KW-0343">GTPase activation</keyword>